<dbReference type="AlphaFoldDB" id="A0A5B7JX15"/>
<keyword evidence="2" id="KW-1185">Reference proteome</keyword>
<gene>
    <name evidence="1" type="ORF">E2C01_096076</name>
</gene>
<comment type="caution">
    <text evidence="1">The sequence shown here is derived from an EMBL/GenBank/DDBJ whole genome shotgun (WGS) entry which is preliminary data.</text>
</comment>
<evidence type="ECO:0000313" key="1">
    <source>
        <dbReference type="EMBL" id="MPD00593.1"/>
    </source>
</evidence>
<reference evidence="1 2" key="1">
    <citation type="submission" date="2019-05" db="EMBL/GenBank/DDBJ databases">
        <title>Another draft genome of Portunus trituberculatus and its Hox gene families provides insights of decapod evolution.</title>
        <authorList>
            <person name="Jeong J.-H."/>
            <person name="Song I."/>
            <person name="Kim S."/>
            <person name="Choi T."/>
            <person name="Kim D."/>
            <person name="Ryu S."/>
            <person name="Kim W."/>
        </authorList>
    </citation>
    <scope>NUCLEOTIDE SEQUENCE [LARGE SCALE GENOMIC DNA]</scope>
    <source>
        <tissue evidence="1">Muscle</tissue>
    </source>
</reference>
<sequence length="129" mass="13868">MRHDIYERPCMSLPPPAARKVAFFRFLAPPCRTLGGSVGVIKSSLTPARFTPPSCFLPRPHGGAGEWSFIITSLAPRVACPVIAEIRRELGRLIRVPGATCPTEVAVCHSLGAGWCHAALVFPFSGKCV</sequence>
<dbReference type="Proteomes" id="UP000324222">
    <property type="component" value="Unassembled WGS sequence"/>
</dbReference>
<dbReference type="EMBL" id="VSRR010123602">
    <property type="protein sequence ID" value="MPD00593.1"/>
    <property type="molecule type" value="Genomic_DNA"/>
</dbReference>
<name>A0A5B7JX15_PORTR</name>
<organism evidence="1 2">
    <name type="scientific">Portunus trituberculatus</name>
    <name type="common">Swimming crab</name>
    <name type="synonym">Neptunus trituberculatus</name>
    <dbReference type="NCBI Taxonomy" id="210409"/>
    <lineage>
        <taxon>Eukaryota</taxon>
        <taxon>Metazoa</taxon>
        <taxon>Ecdysozoa</taxon>
        <taxon>Arthropoda</taxon>
        <taxon>Crustacea</taxon>
        <taxon>Multicrustacea</taxon>
        <taxon>Malacostraca</taxon>
        <taxon>Eumalacostraca</taxon>
        <taxon>Eucarida</taxon>
        <taxon>Decapoda</taxon>
        <taxon>Pleocyemata</taxon>
        <taxon>Brachyura</taxon>
        <taxon>Eubrachyura</taxon>
        <taxon>Portunoidea</taxon>
        <taxon>Portunidae</taxon>
        <taxon>Portuninae</taxon>
        <taxon>Portunus</taxon>
    </lineage>
</organism>
<protein>
    <submittedName>
        <fullName evidence="1">Uncharacterized protein</fullName>
    </submittedName>
</protein>
<accession>A0A5B7JX15</accession>
<evidence type="ECO:0000313" key="2">
    <source>
        <dbReference type="Proteomes" id="UP000324222"/>
    </source>
</evidence>
<proteinExistence type="predicted"/>